<dbReference type="InterPro" id="IPR001509">
    <property type="entry name" value="Epimerase_deHydtase"/>
</dbReference>
<organism evidence="2 3">
    <name type="scientific">Trichinella spiralis</name>
    <name type="common">Trichina worm</name>
    <dbReference type="NCBI Taxonomy" id="6334"/>
    <lineage>
        <taxon>Eukaryota</taxon>
        <taxon>Metazoa</taxon>
        <taxon>Ecdysozoa</taxon>
        <taxon>Nematoda</taxon>
        <taxon>Enoplea</taxon>
        <taxon>Dorylaimia</taxon>
        <taxon>Trichinellida</taxon>
        <taxon>Trichinellidae</taxon>
        <taxon>Trichinella</taxon>
    </lineage>
</organism>
<feature type="domain" description="NAD-dependent epimerase/dehydratase" evidence="1">
    <location>
        <begin position="39"/>
        <end position="136"/>
    </location>
</feature>
<proteinExistence type="predicted"/>
<dbReference type="PANTHER" id="PTHR43238">
    <property type="entry name" value="GDP-L-FUCOSE SYNTHASE"/>
    <property type="match status" value="1"/>
</dbReference>
<evidence type="ECO:0000259" key="1">
    <source>
        <dbReference type="Pfam" id="PF01370"/>
    </source>
</evidence>
<name>A0ABR3K5N5_TRISP</name>
<reference evidence="2 3" key="1">
    <citation type="submission" date="2024-07" db="EMBL/GenBank/DDBJ databases">
        <title>Enhanced genomic and transcriptomic resources for Trichinella pseudospiralis and T. spiralis underpin the discovery of pronounced molecular differences between stages and species.</title>
        <authorList>
            <person name="Pasi K.K."/>
            <person name="La Rosa G."/>
            <person name="Gomez-Morales M.A."/>
            <person name="Tosini F."/>
            <person name="Sumanam S."/>
            <person name="Young N.D."/>
            <person name="Chang B.C."/>
            <person name="Robin G.B."/>
        </authorList>
    </citation>
    <scope>NUCLEOTIDE SEQUENCE [LARGE SCALE GENOMIC DNA]</scope>
    <source>
        <strain evidence="2">ISS534</strain>
    </source>
</reference>
<dbReference type="SUPFAM" id="SSF51735">
    <property type="entry name" value="NAD(P)-binding Rossmann-fold domains"/>
    <property type="match status" value="1"/>
</dbReference>
<dbReference type="Proteomes" id="UP001558632">
    <property type="component" value="Unassembled WGS sequence"/>
</dbReference>
<dbReference type="InterPro" id="IPR036291">
    <property type="entry name" value="NAD(P)-bd_dom_sf"/>
</dbReference>
<dbReference type="Gene3D" id="3.40.50.720">
    <property type="entry name" value="NAD(P)-binding Rossmann-like Domain"/>
    <property type="match status" value="1"/>
</dbReference>
<dbReference type="Gene3D" id="3.90.25.10">
    <property type="entry name" value="UDP-galactose 4-epimerase, domain 1"/>
    <property type="match status" value="1"/>
</dbReference>
<dbReference type="Pfam" id="PF01370">
    <property type="entry name" value="Epimerase"/>
    <property type="match status" value="1"/>
</dbReference>
<sequence length="278" mass="31494">MVDTVLVTGASGLIGRAMQAVIREKVKNYDVNMNWIFVHQPTAVIHLAAKVGGLFCNLDNNLSFFRENMMINDNVLRCAHEHNIKRVISCLSTCIFPDNTTYPLDENMIHLGPPHESNMGYAYAKRMLDMLSSLYNRHLKNGHSIPALIHKCYLAKEKNTPLVVFGTGKPLRQYIYSLDLARLIIWALENYKDPTPIILATDEADEVTIEHVAKSIAQGMQFQGPIIFDTSKSDGQFKKTSSNAKMRSYLPDFKFTPFDKAIQETAEWFTANFDSARK</sequence>
<keyword evidence="3" id="KW-1185">Reference proteome</keyword>
<dbReference type="PANTHER" id="PTHR43238:SF1">
    <property type="entry name" value="GDP-L-FUCOSE SYNTHASE"/>
    <property type="match status" value="1"/>
</dbReference>
<accession>A0ABR3K5N5</accession>
<protein>
    <submittedName>
        <fullName evidence="2">GDP-L-fucose synthase</fullName>
    </submittedName>
</protein>
<comment type="caution">
    <text evidence="2">The sequence shown here is derived from an EMBL/GenBank/DDBJ whole genome shotgun (WGS) entry which is preliminary data.</text>
</comment>
<dbReference type="EMBL" id="JBEUSY010000468">
    <property type="protein sequence ID" value="KAL1230631.1"/>
    <property type="molecule type" value="Genomic_DNA"/>
</dbReference>
<evidence type="ECO:0000313" key="3">
    <source>
        <dbReference type="Proteomes" id="UP001558632"/>
    </source>
</evidence>
<gene>
    <name evidence="2" type="ORF">TSPI_05432</name>
</gene>
<evidence type="ECO:0000313" key="2">
    <source>
        <dbReference type="EMBL" id="KAL1230631.1"/>
    </source>
</evidence>